<dbReference type="CDD" id="cd18085">
    <property type="entry name" value="TM1570-like"/>
    <property type="match status" value="1"/>
</dbReference>
<dbReference type="AlphaFoldDB" id="A0AAU8LPX8"/>
<dbReference type="GO" id="GO:0032259">
    <property type="term" value="P:methylation"/>
    <property type="evidence" value="ECO:0007669"/>
    <property type="project" value="UniProtKB-KW"/>
</dbReference>
<protein>
    <submittedName>
        <fullName evidence="2">RNA methyltransferase</fullName>
    </submittedName>
</protein>
<dbReference type="KEGG" id="eaj:Q3M24_12255"/>
<dbReference type="EMBL" id="CP159373">
    <property type="protein sequence ID" value="XCN71089.1"/>
    <property type="molecule type" value="Genomic_DNA"/>
</dbReference>
<reference evidence="2" key="1">
    <citation type="journal article" date="2024" name="Syst. Appl. Microbiol.">
        <title>First single-strain enrichments of Electrothrix cable bacteria, description of E. aestuarii sp. nov. and E. rattekaaiensis sp. nov., and proposal of a cable bacteria taxonomy following the rules of the SeqCode.</title>
        <authorList>
            <person name="Plum-Jensen L.E."/>
            <person name="Schramm A."/>
            <person name="Marshall I.P.G."/>
        </authorList>
    </citation>
    <scope>NUCLEOTIDE SEQUENCE</scope>
    <source>
        <strain evidence="2">Rat1</strain>
    </source>
</reference>
<gene>
    <name evidence="2" type="ORF">Q3M24_12255</name>
</gene>
<sequence>MELGLHRTTEIMENAFRLDVALIHYPVVNKKQEIVGSAVTNLDLHDIARAGRTFGLGTYWVVTPYEQQQELAASIAGHWTEGHGGTVNPDRADALSIIQIRASLDQVITEMAEQNGRTPLIVATSASKACKKMSFQAVRKELEKGESVLLLLGTAWGLAPEVIEQADVALPPIKGAGRYNHLSVRSAASICMDRLCGDREDVG</sequence>
<keyword evidence="2" id="KW-0808">Transferase</keyword>
<dbReference type="InterPro" id="IPR029026">
    <property type="entry name" value="tRNA_m1G_MTases_N"/>
</dbReference>
<accession>A0AAU8LPX8</accession>
<dbReference type="Pfam" id="PF09936">
    <property type="entry name" value="Methyltrn_RNA_4"/>
    <property type="match status" value="1"/>
</dbReference>
<proteinExistence type="predicted"/>
<organism evidence="2">
    <name type="scientific">Candidatus Electrothrix aestuarii</name>
    <dbReference type="NCBI Taxonomy" id="3062594"/>
    <lineage>
        <taxon>Bacteria</taxon>
        <taxon>Pseudomonadati</taxon>
        <taxon>Thermodesulfobacteriota</taxon>
        <taxon>Desulfobulbia</taxon>
        <taxon>Desulfobulbales</taxon>
        <taxon>Desulfobulbaceae</taxon>
        <taxon>Candidatus Electrothrix</taxon>
    </lineage>
</organism>
<dbReference type="InterPro" id="IPR019230">
    <property type="entry name" value="RNA_MeTrfase_C_dom"/>
</dbReference>
<dbReference type="GO" id="GO:0008168">
    <property type="term" value="F:methyltransferase activity"/>
    <property type="evidence" value="ECO:0007669"/>
    <property type="project" value="UniProtKB-KW"/>
</dbReference>
<keyword evidence="2" id="KW-0489">Methyltransferase</keyword>
<evidence type="ECO:0000259" key="1">
    <source>
        <dbReference type="Pfam" id="PF09936"/>
    </source>
</evidence>
<reference evidence="2" key="2">
    <citation type="submission" date="2024-06" db="EMBL/GenBank/DDBJ databases">
        <authorList>
            <person name="Plum-Jensen L.E."/>
            <person name="Schramm A."/>
            <person name="Marshall I.P.G."/>
        </authorList>
    </citation>
    <scope>NUCLEOTIDE SEQUENCE</scope>
    <source>
        <strain evidence="2">Rat1</strain>
    </source>
</reference>
<evidence type="ECO:0000313" key="2">
    <source>
        <dbReference type="EMBL" id="XCN71089.1"/>
    </source>
</evidence>
<feature type="domain" description="tRNA (guanine-N(1)-)-methyltransferase C-terminal" evidence="1">
    <location>
        <begin position="18"/>
        <end position="197"/>
    </location>
</feature>
<dbReference type="Gene3D" id="3.40.1280.10">
    <property type="match status" value="1"/>
</dbReference>
<name>A0AAU8LPX8_9BACT</name>